<dbReference type="PANTHER" id="PTHR11138:SF5">
    <property type="entry name" value="METHIONYL-TRNA FORMYLTRANSFERASE, MITOCHONDRIAL"/>
    <property type="match status" value="1"/>
</dbReference>
<dbReference type="InterPro" id="IPR044135">
    <property type="entry name" value="Met-tRNA-FMT_C"/>
</dbReference>
<dbReference type="Gene3D" id="3.40.50.12230">
    <property type="match status" value="1"/>
</dbReference>
<gene>
    <name evidence="5 8" type="primary">fmt</name>
    <name evidence="8" type="ORF">RFV38_07040</name>
</gene>
<dbReference type="EC" id="2.1.2.9" evidence="2 5"/>
<dbReference type="SUPFAM" id="SSF50486">
    <property type="entry name" value="FMT C-terminal domain-like"/>
    <property type="match status" value="1"/>
</dbReference>
<evidence type="ECO:0000256" key="1">
    <source>
        <dbReference type="ARBA" id="ARBA00010699"/>
    </source>
</evidence>
<keyword evidence="3 5" id="KW-0808">Transferase</keyword>
<dbReference type="GO" id="GO:0004479">
    <property type="term" value="F:methionyl-tRNA formyltransferase activity"/>
    <property type="evidence" value="ECO:0007669"/>
    <property type="project" value="UniProtKB-EC"/>
</dbReference>
<name>A0ABU4WCK3_9FUSO</name>
<evidence type="ECO:0000256" key="5">
    <source>
        <dbReference type="HAMAP-Rule" id="MF_00182"/>
    </source>
</evidence>
<dbReference type="CDD" id="cd08646">
    <property type="entry name" value="FMT_core_Met-tRNA-FMT_N"/>
    <property type="match status" value="1"/>
</dbReference>
<dbReference type="InterPro" id="IPR005793">
    <property type="entry name" value="Formyl_trans_C"/>
</dbReference>
<dbReference type="SUPFAM" id="SSF53328">
    <property type="entry name" value="Formyltransferase"/>
    <property type="match status" value="1"/>
</dbReference>
<comment type="caution">
    <text evidence="8">The sequence shown here is derived from an EMBL/GenBank/DDBJ whole genome shotgun (WGS) entry which is preliminary data.</text>
</comment>
<feature type="domain" description="Formyl transferase C-terminal" evidence="7">
    <location>
        <begin position="204"/>
        <end position="301"/>
    </location>
</feature>
<protein>
    <recommendedName>
        <fullName evidence="2 5">Methionyl-tRNA formyltransferase</fullName>
        <ecNumber evidence="2 5">2.1.2.9</ecNumber>
    </recommendedName>
</protein>
<dbReference type="HAMAP" id="MF_00182">
    <property type="entry name" value="Formyl_trans"/>
    <property type="match status" value="1"/>
</dbReference>
<dbReference type="PANTHER" id="PTHR11138">
    <property type="entry name" value="METHIONYL-TRNA FORMYLTRANSFERASE"/>
    <property type="match status" value="1"/>
</dbReference>
<evidence type="ECO:0000259" key="7">
    <source>
        <dbReference type="Pfam" id="PF02911"/>
    </source>
</evidence>
<dbReference type="InterPro" id="IPR011034">
    <property type="entry name" value="Formyl_transferase-like_C_sf"/>
</dbReference>
<dbReference type="Pfam" id="PF02911">
    <property type="entry name" value="Formyl_trans_C"/>
    <property type="match status" value="1"/>
</dbReference>
<dbReference type="EMBL" id="JAVIKH010000008">
    <property type="protein sequence ID" value="MDX8336248.1"/>
    <property type="molecule type" value="Genomic_DNA"/>
</dbReference>
<evidence type="ECO:0000256" key="2">
    <source>
        <dbReference type="ARBA" id="ARBA00012261"/>
    </source>
</evidence>
<dbReference type="Proteomes" id="UP001279681">
    <property type="component" value="Unassembled WGS sequence"/>
</dbReference>
<dbReference type="CDD" id="cd08704">
    <property type="entry name" value="Met_tRNA_FMT_C"/>
    <property type="match status" value="1"/>
</dbReference>
<accession>A0ABU4WCK3</accession>
<comment type="function">
    <text evidence="5">Attaches a formyl group to the free amino group of methionyl-tRNA(fMet). The formyl group appears to play a dual role in the initiator identity of N-formylmethionyl-tRNA by promoting its recognition by IF2 and preventing the misappropriation of this tRNA by the elongation apparatus.</text>
</comment>
<evidence type="ECO:0000259" key="6">
    <source>
        <dbReference type="Pfam" id="PF00551"/>
    </source>
</evidence>
<proteinExistence type="inferred from homology"/>
<dbReference type="RefSeq" id="WP_320313653.1">
    <property type="nucleotide sequence ID" value="NZ_JAVIKH010000008.1"/>
</dbReference>
<feature type="binding site" evidence="5">
    <location>
        <begin position="108"/>
        <end position="111"/>
    </location>
    <ligand>
        <name>(6S)-5,6,7,8-tetrahydrofolate</name>
        <dbReference type="ChEBI" id="CHEBI:57453"/>
    </ligand>
</feature>
<comment type="similarity">
    <text evidence="1 5">Belongs to the Fmt family.</text>
</comment>
<dbReference type="InterPro" id="IPR041711">
    <property type="entry name" value="Met-tRNA-FMT_N"/>
</dbReference>
<evidence type="ECO:0000313" key="8">
    <source>
        <dbReference type="EMBL" id="MDX8336248.1"/>
    </source>
</evidence>
<organism evidence="8 9">
    <name type="scientific">Candidatus Cetobacterium colombiensis</name>
    <dbReference type="NCBI Taxonomy" id="3073100"/>
    <lineage>
        <taxon>Bacteria</taxon>
        <taxon>Fusobacteriati</taxon>
        <taxon>Fusobacteriota</taxon>
        <taxon>Fusobacteriia</taxon>
        <taxon>Fusobacteriales</taxon>
        <taxon>Fusobacteriaceae</taxon>
        <taxon>Cetobacterium</taxon>
    </lineage>
</organism>
<keyword evidence="4 5" id="KW-0648">Protein biosynthesis</keyword>
<keyword evidence="9" id="KW-1185">Reference proteome</keyword>
<comment type="catalytic activity">
    <reaction evidence="5">
        <text>L-methionyl-tRNA(fMet) + (6R)-10-formyltetrahydrofolate = N-formyl-L-methionyl-tRNA(fMet) + (6S)-5,6,7,8-tetrahydrofolate + H(+)</text>
        <dbReference type="Rhea" id="RHEA:24380"/>
        <dbReference type="Rhea" id="RHEA-COMP:9952"/>
        <dbReference type="Rhea" id="RHEA-COMP:9953"/>
        <dbReference type="ChEBI" id="CHEBI:15378"/>
        <dbReference type="ChEBI" id="CHEBI:57453"/>
        <dbReference type="ChEBI" id="CHEBI:78530"/>
        <dbReference type="ChEBI" id="CHEBI:78844"/>
        <dbReference type="ChEBI" id="CHEBI:195366"/>
        <dbReference type="EC" id="2.1.2.9"/>
    </reaction>
</comment>
<sequence length="310" mass="34949">MRILFMGTPEFAVPSLEKLREKHEIVGIFTKVDKPNTRGKKIKYTPVKEYGLNNDIPVYQPNSLKTEETFNLIKELNPDLIVVVAYGKIIPNNIIEFPKFGIINVHSSLLPKFRGAAPINAAIIAGEKESGVTIMDIAEELDAGDIILKGITPIYEEDTFLTLHDRLKVIGSEKLIEAVDQIENGTAKREKQDHQLATFVKPYKKTDCMINWNKTKEEIFNFVRGMNPFPTAYTLHNDKVLKVYSVEKLDKIYENGEIGEIVDSIKGKGFVIKVKDGSVILMEIKPENKKIISGKDSMNGNLFKIGEILK</sequence>
<dbReference type="InterPro" id="IPR036477">
    <property type="entry name" value="Formyl_transf_N_sf"/>
</dbReference>
<evidence type="ECO:0000256" key="4">
    <source>
        <dbReference type="ARBA" id="ARBA00022917"/>
    </source>
</evidence>
<dbReference type="Pfam" id="PF00551">
    <property type="entry name" value="Formyl_trans_N"/>
    <property type="match status" value="1"/>
</dbReference>
<dbReference type="InterPro" id="IPR005794">
    <property type="entry name" value="Fmt"/>
</dbReference>
<evidence type="ECO:0000313" key="9">
    <source>
        <dbReference type="Proteomes" id="UP001279681"/>
    </source>
</evidence>
<reference evidence="9" key="1">
    <citation type="submission" date="2023-07" db="EMBL/GenBank/DDBJ databases">
        <authorList>
            <person name="Colorado M.A."/>
            <person name="Villamil L.M."/>
            <person name="Melo J.F."/>
            <person name="Rodriguez J.A."/>
            <person name="Ruiz R.Y."/>
        </authorList>
    </citation>
    <scope>NUCLEOTIDE SEQUENCE [LARGE SCALE GENOMIC DNA]</scope>
    <source>
        <strain evidence="9">C33</strain>
    </source>
</reference>
<dbReference type="NCBIfam" id="TIGR00460">
    <property type="entry name" value="fmt"/>
    <property type="match status" value="1"/>
</dbReference>
<dbReference type="InterPro" id="IPR002376">
    <property type="entry name" value="Formyl_transf_N"/>
</dbReference>
<evidence type="ECO:0000256" key="3">
    <source>
        <dbReference type="ARBA" id="ARBA00022679"/>
    </source>
</evidence>
<feature type="domain" description="Formyl transferase N-terminal" evidence="6">
    <location>
        <begin position="1"/>
        <end position="179"/>
    </location>
</feature>